<dbReference type="CDD" id="cd16936">
    <property type="entry name" value="HATPase_RsbW-like"/>
    <property type="match status" value="1"/>
</dbReference>
<dbReference type="STRING" id="1714264.BTO30_08235"/>
<evidence type="ECO:0000313" key="3">
    <source>
        <dbReference type="Proteomes" id="UP000185568"/>
    </source>
</evidence>
<dbReference type="Proteomes" id="UP000185568">
    <property type="component" value="Unassembled WGS sequence"/>
</dbReference>
<keyword evidence="3" id="KW-1185">Reference proteome</keyword>
<sequence>MKLGAPSLPPQLPYSDLVYMTNRGFLAKKLGQYVGLHSDEGAALFYHSFSQPSFADYNQENQYDYLLYLSEQMLKWNKLKYNIALQVKKMDVNPDIQNALLKAYEIYKTDLFADSYEAAIQENKVKTDQQMDMKWVIYRDVIYAATQEKFLLISEEEAKACRQGNVFCEGTIKSRADIPACRNLAKESLEAEKIGSTNIMTWILVLSEAITNTIKHAEEGKMTLIKDEKNHEIRFIIEDNGPGFSLEDLPRTTLLAGFSTKKSLGQGFTLMMKMSKRVLLYTSSKGSTIILTFDISEKKEGELNATG</sequence>
<dbReference type="InterPro" id="IPR036890">
    <property type="entry name" value="HATPase_C_sf"/>
</dbReference>
<feature type="domain" description="Histidine kinase/HSP90-like ATPase" evidence="1">
    <location>
        <begin position="204"/>
        <end position="294"/>
    </location>
</feature>
<accession>A0A1Q8Q5V3</accession>
<dbReference type="SUPFAM" id="SSF55874">
    <property type="entry name" value="ATPase domain of HSP90 chaperone/DNA topoisomerase II/histidine kinase"/>
    <property type="match status" value="1"/>
</dbReference>
<dbReference type="AlphaFoldDB" id="A0A1Q8Q5V3"/>
<evidence type="ECO:0000259" key="1">
    <source>
        <dbReference type="Pfam" id="PF02518"/>
    </source>
</evidence>
<comment type="caution">
    <text evidence="2">The sequence shown here is derived from an EMBL/GenBank/DDBJ whole genome shotgun (WGS) entry which is preliminary data.</text>
</comment>
<reference evidence="2 3" key="1">
    <citation type="submission" date="2016-12" db="EMBL/GenBank/DDBJ databases">
        <title>Domibacillus antri genome sequencing.</title>
        <authorList>
            <person name="Verma A."/>
            <person name="Krishnamurthi S."/>
        </authorList>
    </citation>
    <scope>NUCLEOTIDE SEQUENCE [LARGE SCALE GENOMIC DNA]</scope>
    <source>
        <strain evidence="2 3">XD80</strain>
    </source>
</reference>
<protein>
    <recommendedName>
        <fullName evidence="1">Histidine kinase/HSP90-like ATPase domain-containing protein</fullName>
    </recommendedName>
</protein>
<dbReference type="Pfam" id="PF02518">
    <property type="entry name" value="HATPase_c"/>
    <property type="match status" value="1"/>
</dbReference>
<dbReference type="Gene3D" id="3.30.565.10">
    <property type="entry name" value="Histidine kinase-like ATPase, C-terminal domain"/>
    <property type="match status" value="1"/>
</dbReference>
<gene>
    <name evidence="2" type="ORF">BTO30_08235</name>
</gene>
<name>A0A1Q8Q5V3_9BACI</name>
<dbReference type="InterPro" id="IPR003594">
    <property type="entry name" value="HATPase_dom"/>
</dbReference>
<proteinExistence type="predicted"/>
<dbReference type="EMBL" id="MSDU01000015">
    <property type="protein sequence ID" value="OLN22716.1"/>
    <property type="molecule type" value="Genomic_DNA"/>
</dbReference>
<organism evidence="2 3">
    <name type="scientific">Domibacillus antri</name>
    <dbReference type="NCBI Taxonomy" id="1714264"/>
    <lineage>
        <taxon>Bacteria</taxon>
        <taxon>Bacillati</taxon>
        <taxon>Bacillota</taxon>
        <taxon>Bacilli</taxon>
        <taxon>Bacillales</taxon>
        <taxon>Bacillaceae</taxon>
        <taxon>Domibacillus</taxon>
    </lineage>
</organism>
<evidence type="ECO:0000313" key="2">
    <source>
        <dbReference type="EMBL" id="OLN22716.1"/>
    </source>
</evidence>